<proteinExistence type="predicted"/>
<keyword evidence="1" id="KW-0472">Membrane</keyword>
<sequence>MDMKVQVYIDRLFQDYEDTPELKDFKEEIAINLQERIKEFKSKGDSPDQAFDKASAELGDITEIADQISRQKRKEVIDKMYVHSKIPIDKKHAAGYVIAGAIALFAIISAFTAYFSTGDISTGVSVLSVFISISTAMFVFLGLTQETDSDFPMKWKRALVYGISSAAIAFGVCISATLYFMKGVVLESVSGSLIPFVIPGLCVLVFLLLTEKDRHKPWVLEREKVWRENYAKVYKDPKVMEQRGLLSGALWLFAAALFVVFGFVIGFKYSWVVFLFAVAGEVLIEFWMSSRSKT</sequence>
<gene>
    <name evidence="2" type="ORF">BS101_12665</name>
</gene>
<feature type="transmembrane region" description="Helical" evidence="1">
    <location>
        <begin position="271"/>
        <end position="288"/>
    </location>
</feature>
<dbReference type="AlphaFoldDB" id="A0A1L5F940"/>
<dbReference type="InterPro" id="IPR047928">
    <property type="entry name" value="Perm_prefix_1"/>
</dbReference>
<reference evidence="2 3" key="1">
    <citation type="submission" date="2016-12" db="EMBL/GenBank/DDBJ databases">
        <title>Complete genome sequence of Clostridium kluyveri JZZ isolated from the pit mud of a Chinese flavor liquor-making factory.</title>
        <authorList>
            <person name="Wang Y."/>
        </authorList>
    </citation>
    <scope>NUCLEOTIDE SEQUENCE [LARGE SCALE GENOMIC DNA]</scope>
    <source>
        <strain evidence="2 3">JZZ</strain>
    </source>
</reference>
<feature type="transmembrane region" description="Helical" evidence="1">
    <location>
        <begin position="93"/>
        <end position="114"/>
    </location>
</feature>
<keyword evidence="1" id="KW-0812">Transmembrane</keyword>
<evidence type="ECO:0000313" key="2">
    <source>
        <dbReference type="EMBL" id="APM39531.1"/>
    </source>
</evidence>
<dbReference type="OrthoDB" id="1909850at2"/>
<name>A0A1L5F940_CLOKL</name>
<keyword evidence="1" id="KW-1133">Transmembrane helix</keyword>
<dbReference type="NCBIfam" id="NF038403">
    <property type="entry name" value="perm_prefix_1"/>
    <property type="match status" value="1"/>
</dbReference>
<feature type="transmembrane region" description="Helical" evidence="1">
    <location>
        <begin position="245"/>
        <end position="265"/>
    </location>
</feature>
<dbReference type="RefSeq" id="WP_073539152.1">
    <property type="nucleotide sequence ID" value="NZ_CP018335.1"/>
</dbReference>
<dbReference type="EMBL" id="CP018335">
    <property type="protein sequence ID" value="APM39531.1"/>
    <property type="molecule type" value="Genomic_DNA"/>
</dbReference>
<feature type="transmembrane region" description="Helical" evidence="1">
    <location>
        <begin position="193"/>
        <end position="210"/>
    </location>
</feature>
<protein>
    <submittedName>
        <fullName evidence="2">Uncharacterized protein</fullName>
    </submittedName>
</protein>
<organism evidence="2 3">
    <name type="scientific">Clostridium kluyveri</name>
    <dbReference type="NCBI Taxonomy" id="1534"/>
    <lineage>
        <taxon>Bacteria</taxon>
        <taxon>Bacillati</taxon>
        <taxon>Bacillota</taxon>
        <taxon>Clostridia</taxon>
        <taxon>Eubacteriales</taxon>
        <taxon>Clostridiaceae</taxon>
        <taxon>Clostridium</taxon>
    </lineage>
</organism>
<dbReference type="Proteomes" id="UP000184604">
    <property type="component" value="Chromosome"/>
</dbReference>
<feature type="transmembrane region" description="Helical" evidence="1">
    <location>
        <begin position="120"/>
        <end position="143"/>
    </location>
</feature>
<evidence type="ECO:0000313" key="3">
    <source>
        <dbReference type="Proteomes" id="UP000184604"/>
    </source>
</evidence>
<evidence type="ECO:0000256" key="1">
    <source>
        <dbReference type="SAM" id="Phobius"/>
    </source>
</evidence>
<accession>A0A1L5F940</accession>
<feature type="transmembrane region" description="Helical" evidence="1">
    <location>
        <begin position="158"/>
        <end position="181"/>
    </location>
</feature>